<dbReference type="CDD" id="cd00712">
    <property type="entry name" value="AsnB"/>
    <property type="match status" value="1"/>
</dbReference>
<dbReference type="InterPro" id="IPR014729">
    <property type="entry name" value="Rossmann-like_a/b/a_fold"/>
</dbReference>
<dbReference type="Proteomes" id="UP001331561">
    <property type="component" value="Unassembled WGS sequence"/>
</dbReference>
<proteinExistence type="inferred from homology"/>
<dbReference type="Pfam" id="PF00733">
    <property type="entry name" value="Asn_synthase"/>
    <property type="match status" value="1"/>
</dbReference>
<keyword evidence="6" id="KW-0315">Glutamine amidotransferase</keyword>
<comment type="similarity">
    <text evidence="2">Belongs to the asparagine synthetase family.</text>
</comment>
<dbReference type="SUPFAM" id="SSF52402">
    <property type="entry name" value="Adenine nucleotide alpha hydrolases-like"/>
    <property type="match status" value="1"/>
</dbReference>
<keyword evidence="10" id="KW-1185">Reference proteome</keyword>
<feature type="domain" description="Glutamine amidotransferase type-2" evidence="8">
    <location>
        <begin position="2"/>
        <end position="220"/>
    </location>
</feature>
<dbReference type="CDD" id="cd01991">
    <property type="entry name" value="Asn_synthase_B_C"/>
    <property type="match status" value="1"/>
</dbReference>
<dbReference type="InterPro" id="IPR033738">
    <property type="entry name" value="AsnB_N"/>
</dbReference>
<evidence type="ECO:0000256" key="7">
    <source>
        <dbReference type="ARBA" id="ARBA00048741"/>
    </source>
</evidence>
<evidence type="ECO:0000259" key="8">
    <source>
        <dbReference type="PROSITE" id="PS51278"/>
    </source>
</evidence>
<dbReference type="SUPFAM" id="SSF56235">
    <property type="entry name" value="N-terminal nucleophile aminohydrolases (Ntn hydrolases)"/>
    <property type="match status" value="1"/>
</dbReference>
<comment type="pathway">
    <text evidence="1">Amino-acid biosynthesis; L-asparagine biosynthesis; L-asparagine from L-aspartate (L-Gln route): step 1/1.</text>
</comment>
<keyword evidence="9" id="KW-0436">Ligase</keyword>
<accession>A0ABU6K2E6</accession>
<gene>
    <name evidence="9" type="primary">asnB</name>
    <name evidence="9" type="ORF">VVD49_07740</name>
</gene>
<evidence type="ECO:0000256" key="1">
    <source>
        <dbReference type="ARBA" id="ARBA00005187"/>
    </source>
</evidence>
<dbReference type="InterPro" id="IPR017932">
    <property type="entry name" value="GATase_2_dom"/>
</dbReference>
<evidence type="ECO:0000256" key="6">
    <source>
        <dbReference type="ARBA" id="ARBA00022962"/>
    </source>
</evidence>
<dbReference type="Gene3D" id="3.60.20.10">
    <property type="entry name" value="Glutamine Phosphoribosylpyrophosphate, subunit 1, domain 1"/>
    <property type="match status" value="1"/>
</dbReference>
<dbReference type="RefSeq" id="WP_327598563.1">
    <property type="nucleotide sequence ID" value="NZ_JAYXHS010000001.1"/>
</dbReference>
<evidence type="ECO:0000256" key="3">
    <source>
        <dbReference type="ARBA" id="ARBA00012737"/>
    </source>
</evidence>
<evidence type="ECO:0000256" key="2">
    <source>
        <dbReference type="ARBA" id="ARBA00005752"/>
    </source>
</evidence>
<evidence type="ECO:0000313" key="9">
    <source>
        <dbReference type="EMBL" id="MEC5385612.1"/>
    </source>
</evidence>
<protein>
    <recommendedName>
        <fullName evidence="3">asparagine synthase (glutamine-hydrolyzing)</fullName>
        <ecNumber evidence="3">6.3.5.4</ecNumber>
    </recommendedName>
</protein>
<organism evidence="9 10">
    <name type="scientific">Uliginosibacterium silvisoli</name>
    <dbReference type="NCBI Taxonomy" id="3114758"/>
    <lineage>
        <taxon>Bacteria</taxon>
        <taxon>Pseudomonadati</taxon>
        <taxon>Pseudomonadota</taxon>
        <taxon>Betaproteobacteria</taxon>
        <taxon>Rhodocyclales</taxon>
        <taxon>Zoogloeaceae</taxon>
        <taxon>Uliginosibacterium</taxon>
    </lineage>
</organism>
<dbReference type="PANTHER" id="PTHR43284">
    <property type="entry name" value="ASPARAGINE SYNTHETASE (GLUTAMINE-HYDROLYZING)"/>
    <property type="match status" value="1"/>
</dbReference>
<sequence length="1027" mass="113347">MCGIAGLYNHGALLGGTEPALNHVRTMLSTIVHRGPDADGIWADRGNRCALGHRRLSIIDTSDAGRQPMASADQRWWISFNGEIYNFLELRERLAAVGVHPRGRTDTEILVLGIQQWGTDFLSWLDGMFAFAAFDTVTGELLLARDAFGEKPLYYTELAGGAIAFASELQALEVLPGFDDEVSLDAMAEVLMFQYIGSPRSIYRNVHKLLPGQWMKLSREGKTFGTHFSFNPSPEAAFDRNDDELADELEELLVTSLRRRLISDVPLGAFLSGGVDSSTVCALVRRRLGEPLKTFSMGFEGSGESEHEIARIFSAHLGTEHYEKILTPDSSAFLQTIGEILDEPNGDSSCLPTYLLSEFARKHVTVAISGDGGDELFAGYGRFMSTIQEFDGANENASRSTGEAYYSDRILVAPGAHIVRLFSEVPSGLAAHLSALRSGLDASSQPLHARLRKTDLENYMPGAVLPKMDRMSMRHSLEVRTPFLNRELARFAERLGERALYANGVGKQLLRRVACRYLPAELINMPKRGFAIPTNQWAPAELWSVTRRMLFSEDSRLLDVFGPARLESFVGNEAQFNGSSVYRVWGLVMLESWCRSHKVTLPKLPPTIRQTQADRTAGAATLFARQIAPDCYAATVLSAADEKKAVADLESALHQSEILCLALTQKRLPKANALESDTVVKSLPLTPDETSLSWLKNASLLFINQADLPKLAATEFNVLQTQGVTEMLGLDPYRSDGQVIRIAIRQKGTGLVGWLKRYRLMRTRLMRQALHDSPADGKSLRLVIQSSRAKKLTTHGGNLFASYAVRIDGVQLPPLPRRDDALNILGDGRYHIFGNGVALSLPKTMQGPRTLTISPADPSLDEFHAEEIPAPVTDGGATRRLMNAEQGVVAQSVIDLRGKNGLVVFTGALLPDDLASLTQLVQTHCLGDEPMHLITAVPLSREAVSGLPERVQHLCLYRCGIDKWLRYVPDAESYRSDLWPAWNEYGKEAATLLGYLRMLSPRRIVALGDTAHRYMSRLREAGSLTQH</sequence>
<comment type="catalytic activity">
    <reaction evidence="7">
        <text>L-aspartate + L-glutamine + ATP + H2O = L-asparagine + L-glutamate + AMP + diphosphate + H(+)</text>
        <dbReference type="Rhea" id="RHEA:12228"/>
        <dbReference type="ChEBI" id="CHEBI:15377"/>
        <dbReference type="ChEBI" id="CHEBI:15378"/>
        <dbReference type="ChEBI" id="CHEBI:29985"/>
        <dbReference type="ChEBI" id="CHEBI:29991"/>
        <dbReference type="ChEBI" id="CHEBI:30616"/>
        <dbReference type="ChEBI" id="CHEBI:33019"/>
        <dbReference type="ChEBI" id="CHEBI:58048"/>
        <dbReference type="ChEBI" id="CHEBI:58359"/>
        <dbReference type="ChEBI" id="CHEBI:456215"/>
        <dbReference type="EC" id="6.3.5.4"/>
    </reaction>
</comment>
<keyword evidence="4" id="KW-0547">Nucleotide-binding</keyword>
<evidence type="ECO:0000256" key="5">
    <source>
        <dbReference type="ARBA" id="ARBA00022840"/>
    </source>
</evidence>
<evidence type="ECO:0000256" key="4">
    <source>
        <dbReference type="ARBA" id="ARBA00022741"/>
    </source>
</evidence>
<dbReference type="InterPro" id="IPR006426">
    <property type="entry name" value="Asn_synth_AEB"/>
</dbReference>
<dbReference type="PANTHER" id="PTHR43284:SF1">
    <property type="entry name" value="ASPARAGINE SYNTHETASE"/>
    <property type="match status" value="1"/>
</dbReference>
<evidence type="ECO:0000313" key="10">
    <source>
        <dbReference type="Proteomes" id="UP001331561"/>
    </source>
</evidence>
<dbReference type="PROSITE" id="PS51278">
    <property type="entry name" value="GATASE_TYPE_2"/>
    <property type="match status" value="1"/>
</dbReference>
<dbReference type="InterPro" id="IPR001962">
    <property type="entry name" value="Asn_synthase"/>
</dbReference>
<dbReference type="Pfam" id="PF13522">
    <property type="entry name" value="GATase_6"/>
    <property type="match status" value="1"/>
</dbReference>
<dbReference type="Gene3D" id="3.40.50.620">
    <property type="entry name" value="HUPs"/>
    <property type="match status" value="1"/>
</dbReference>
<dbReference type="EMBL" id="JAYXHS010000001">
    <property type="protein sequence ID" value="MEC5385612.1"/>
    <property type="molecule type" value="Genomic_DNA"/>
</dbReference>
<dbReference type="InterPro" id="IPR029055">
    <property type="entry name" value="Ntn_hydrolases_N"/>
</dbReference>
<comment type="caution">
    <text evidence="9">The sequence shown here is derived from an EMBL/GenBank/DDBJ whole genome shotgun (WGS) entry which is preliminary data.</text>
</comment>
<keyword evidence="5" id="KW-0067">ATP-binding</keyword>
<dbReference type="InterPro" id="IPR051786">
    <property type="entry name" value="ASN_synthetase/amidase"/>
</dbReference>
<dbReference type="NCBIfam" id="TIGR01536">
    <property type="entry name" value="asn_synth_AEB"/>
    <property type="match status" value="1"/>
</dbReference>
<name>A0ABU6K2E6_9RHOO</name>
<reference evidence="9 10" key="1">
    <citation type="submission" date="2024-01" db="EMBL/GenBank/DDBJ databases">
        <title>Uliginosibacterium soil sp. nov.</title>
        <authorList>
            <person name="Lv Y."/>
        </authorList>
    </citation>
    <scope>NUCLEOTIDE SEQUENCE [LARGE SCALE GENOMIC DNA]</scope>
    <source>
        <strain evidence="9 10">H3</strain>
    </source>
</reference>
<dbReference type="EC" id="6.3.5.4" evidence="3"/>
<dbReference type="GO" id="GO:0004066">
    <property type="term" value="F:asparagine synthase (glutamine-hydrolyzing) activity"/>
    <property type="evidence" value="ECO:0007669"/>
    <property type="project" value="UniProtKB-EC"/>
</dbReference>